<dbReference type="Gene3D" id="2.60.40.2310">
    <property type="match status" value="1"/>
</dbReference>
<evidence type="ECO:0000256" key="2">
    <source>
        <dbReference type="ARBA" id="ARBA00022729"/>
    </source>
</evidence>
<organism evidence="5 6">
    <name type="scientific">Hibiscus sabdariffa</name>
    <name type="common">roselle</name>
    <dbReference type="NCBI Taxonomy" id="183260"/>
    <lineage>
        <taxon>Eukaryota</taxon>
        <taxon>Viridiplantae</taxon>
        <taxon>Streptophyta</taxon>
        <taxon>Embryophyta</taxon>
        <taxon>Tracheophyta</taxon>
        <taxon>Spermatophyta</taxon>
        <taxon>Magnoliopsida</taxon>
        <taxon>eudicotyledons</taxon>
        <taxon>Gunneridae</taxon>
        <taxon>Pentapetalae</taxon>
        <taxon>rosids</taxon>
        <taxon>malvids</taxon>
        <taxon>Malvales</taxon>
        <taxon>Malvaceae</taxon>
        <taxon>Malvoideae</taxon>
        <taxon>Hibiscus</taxon>
    </lineage>
</organism>
<evidence type="ECO:0000259" key="4">
    <source>
        <dbReference type="Pfam" id="PF17766"/>
    </source>
</evidence>
<name>A0ABR2A2H4_9ROSI</name>
<dbReference type="InterPro" id="IPR010259">
    <property type="entry name" value="S8pro/Inhibitor_I9"/>
</dbReference>
<evidence type="ECO:0000259" key="3">
    <source>
        <dbReference type="Pfam" id="PF05922"/>
    </source>
</evidence>
<comment type="caution">
    <text evidence="5">The sequence shown here is derived from an EMBL/GenBank/DDBJ whole genome shotgun (WGS) entry which is preliminary data.</text>
</comment>
<evidence type="ECO:0000256" key="1">
    <source>
        <dbReference type="ARBA" id="ARBA00011073"/>
    </source>
</evidence>
<dbReference type="Proteomes" id="UP001396334">
    <property type="component" value="Unassembled WGS sequence"/>
</dbReference>
<feature type="domain" description="Inhibitor I9" evidence="3">
    <location>
        <begin position="15"/>
        <end position="75"/>
    </location>
</feature>
<protein>
    <recommendedName>
        <fullName evidence="7">Cucumisin</fullName>
    </recommendedName>
</protein>
<feature type="domain" description="Subtilisin-like protease fibronectin type-III" evidence="4">
    <location>
        <begin position="102"/>
        <end position="199"/>
    </location>
</feature>
<dbReference type="InterPro" id="IPR041469">
    <property type="entry name" value="Subtilisin-like_FN3"/>
</dbReference>
<sequence>MCQINTDIKPRTLQSYIVYLGNLPKGGSSTALLHNSMLQDVFGSDPVAKSVLYSYKRSFNGFVVELTEDEARKIAGYGTRLLQQVTGDNTRCPEATNGTVPDLNYPSFSVFTSSSTTVNHVFNRTVTNVGSPTAIYRANASFPTGALKIRVSPNVLSFSSVGEKLSFEVIVEGKMDESMVSGSLVWDDGEHQVRSPVVVFVSIST</sequence>
<dbReference type="Pfam" id="PF05922">
    <property type="entry name" value="Inhibitor_I9"/>
    <property type="match status" value="1"/>
</dbReference>
<dbReference type="InterPro" id="IPR045051">
    <property type="entry name" value="SBT"/>
</dbReference>
<comment type="similarity">
    <text evidence="1">Belongs to the peptidase S8 family.</text>
</comment>
<evidence type="ECO:0008006" key="7">
    <source>
        <dbReference type="Google" id="ProtNLM"/>
    </source>
</evidence>
<accession>A0ABR2A2H4</accession>
<evidence type="ECO:0000313" key="5">
    <source>
        <dbReference type="EMBL" id="KAK8487220.1"/>
    </source>
</evidence>
<dbReference type="Pfam" id="PF17766">
    <property type="entry name" value="fn3_6"/>
    <property type="match status" value="1"/>
</dbReference>
<evidence type="ECO:0000313" key="6">
    <source>
        <dbReference type="Proteomes" id="UP001396334"/>
    </source>
</evidence>
<dbReference type="EMBL" id="JBBPBN010000405">
    <property type="protein sequence ID" value="KAK8487220.1"/>
    <property type="molecule type" value="Genomic_DNA"/>
</dbReference>
<gene>
    <name evidence="5" type="ORF">V6N11_013943</name>
</gene>
<reference evidence="5 6" key="1">
    <citation type="journal article" date="2024" name="G3 (Bethesda)">
        <title>Genome assembly of Hibiscus sabdariffa L. provides insights into metabolisms of medicinal natural products.</title>
        <authorList>
            <person name="Kim T."/>
        </authorList>
    </citation>
    <scope>NUCLEOTIDE SEQUENCE [LARGE SCALE GENOMIC DNA]</scope>
    <source>
        <strain evidence="5">TK-2024</strain>
        <tissue evidence="5">Old leaves</tissue>
    </source>
</reference>
<keyword evidence="2" id="KW-0732">Signal</keyword>
<proteinExistence type="inferred from homology"/>
<keyword evidence="6" id="KW-1185">Reference proteome</keyword>
<dbReference type="PANTHER" id="PTHR10795">
    <property type="entry name" value="PROPROTEIN CONVERTASE SUBTILISIN/KEXIN"/>
    <property type="match status" value="1"/>
</dbReference>